<gene>
    <name evidence="1" type="ORF">UFOVP1087_31</name>
    <name evidence="2" type="ORF">UFOVP1534_14</name>
</gene>
<evidence type="ECO:0000313" key="2">
    <source>
        <dbReference type="EMBL" id="CAB5228196.1"/>
    </source>
</evidence>
<dbReference type="EMBL" id="LR797040">
    <property type="protein sequence ID" value="CAB4182945.1"/>
    <property type="molecule type" value="Genomic_DNA"/>
</dbReference>
<name>A0A6J7XJU6_9CAUD</name>
<organism evidence="2">
    <name type="scientific">uncultured Caudovirales phage</name>
    <dbReference type="NCBI Taxonomy" id="2100421"/>
    <lineage>
        <taxon>Viruses</taxon>
        <taxon>Duplodnaviria</taxon>
        <taxon>Heunggongvirae</taxon>
        <taxon>Uroviricota</taxon>
        <taxon>Caudoviricetes</taxon>
        <taxon>Peduoviridae</taxon>
        <taxon>Maltschvirus</taxon>
        <taxon>Maltschvirus maltsch</taxon>
    </lineage>
</organism>
<dbReference type="InterPro" id="IPR035198">
    <property type="entry name" value="SU10_MCP"/>
</dbReference>
<accession>A0A6J7XJU6</accession>
<dbReference type="EMBL" id="LR798386">
    <property type="protein sequence ID" value="CAB5228196.1"/>
    <property type="molecule type" value="Genomic_DNA"/>
</dbReference>
<evidence type="ECO:0008006" key="3">
    <source>
        <dbReference type="Google" id="ProtNLM"/>
    </source>
</evidence>
<reference evidence="2" key="1">
    <citation type="submission" date="2020-05" db="EMBL/GenBank/DDBJ databases">
        <authorList>
            <person name="Chiriac C."/>
            <person name="Salcher M."/>
            <person name="Ghai R."/>
            <person name="Kavagutti S V."/>
        </authorList>
    </citation>
    <scope>NUCLEOTIDE SEQUENCE</scope>
</reference>
<proteinExistence type="predicted"/>
<dbReference type="Pfam" id="PF17236">
    <property type="entry name" value="SU10_MCP"/>
    <property type="match status" value="1"/>
</dbReference>
<evidence type="ECO:0000313" key="1">
    <source>
        <dbReference type="EMBL" id="CAB4182945.1"/>
    </source>
</evidence>
<sequence>MAGETYTTYDQIGIAEDISDIIVNISPTKTPFQTSIGSEKVDNRLFQWQEDSLRAAAANKQLEGFVASDVARSPTVMRSNYTQIMQDTFRVSSTADKVKTYGRAKETAYQLAKVGEELKRDLEFTMVGRNGASVAGSETSTAREMASALYMVDSGNVIAGGTAALTETMLLNCHKAIYDAGGDPDILMIKPSDALIVAGFAAASGRLRDFGAAKTITNVVDLYVSPWGELKVVINRFILATVAFLYSPDMYKKVVLRNWSREALAKDGDAERTMVVGEMSLKHKNFKAAGYVNAIT</sequence>
<protein>
    <recommendedName>
        <fullName evidence="3">Capsid protein</fullName>
    </recommendedName>
</protein>